<proteinExistence type="inferred from homology"/>
<evidence type="ECO:0000313" key="7">
    <source>
        <dbReference type="Proteomes" id="UP001430953"/>
    </source>
</evidence>
<dbReference type="GO" id="GO:0007608">
    <property type="term" value="P:sensory perception of smell"/>
    <property type="evidence" value="ECO:0007669"/>
    <property type="project" value="TreeGrafter"/>
</dbReference>
<comment type="similarity">
    <text evidence="2">Belongs to the PBP/GOBP family.</text>
</comment>
<evidence type="ECO:0000256" key="2">
    <source>
        <dbReference type="ARBA" id="ARBA00008098"/>
    </source>
</evidence>
<dbReference type="PANTHER" id="PTHR11857:SF43">
    <property type="entry name" value="GEO07291P1-RELATED"/>
    <property type="match status" value="1"/>
</dbReference>
<evidence type="ECO:0000256" key="1">
    <source>
        <dbReference type="ARBA" id="ARBA00004613"/>
    </source>
</evidence>
<feature type="signal peptide" evidence="5">
    <location>
        <begin position="1"/>
        <end position="17"/>
    </location>
</feature>
<dbReference type="SMART" id="SM00708">
    <property type="entry name" value="PhBP"/>
    <property type="match status" value="1"/>
</dbReference>
<comment type="caution">
    <text evidence="6">The sequence shown here is derived from an EMBL/GenBank/DDBJ whole genome shotgun (WGS) entry which is preliminary data.</text>
</comment>
<dbReference type="SUPFAM" id="SSF47565">
    <property type="entry name" value="Insect pheromone/odorant-binding proteins"/>
    <property type="match status" value="1"/>
</dbReference>
<evidence type="ECO:0000256" key="4">
    <source>
        <dbReference type="ARBA" id="ARBA00022729"/>
    </source>
</evidence>
<dbReference type="Pfam" id="PF01395">
    <property type="entry name" value="PBP_GOBP"/>
    <property type="match status" value="1"/>
</dbReference>
<dbReference type="CDD" id="cd23992">
    <property type="entry name" value="PBP_GOBP"/>
    <property type="match status" value="1"/>
</dbReference>
<dbReference type="AlphaFoldDB" id="A0AAW2FGY0"/>
<feature type="chain" id="PRO_5043609925" evidence="5">
    <location>
        <begin position="18"/>
        <end position="135"/>
    </location>
</feature>
<dbReference type="InterPro" id="IPR006170">
    <property type="entry name" value="PBP/GOBP"/>
</dbReference>
<reference evidence="6 7" key="1">
    <citation type="submission" date="2023-03" db="EMBL/GenBank/DDBJ databases">
        <title>High recombination rates correlate with genetic variation in Cardiocondyla obscurior ants.</title>
        <authorList>
            <person name="Errbii M."/>
        </authorList>
    </citation>
    <scope>NUCLEOTIDE SEQUENCE [LARGE SCALE GENOMIC DNA]</scope>
    <source>
        <strain evidence="6">Alpha-2009</strain>
        <tissue evidence="6">Whole body</tissue>
    </source>
</reference>
<keyword evidence="7" id="KW-1185">Reference proteome</keyword>
<sequence>MKAIVIVLAISVVAVLGELTDEQRAKLKAYKVSCITESGVDPTVVENAKKGQAPENDEKLACFATCMLTKIGIMTADGEVDWDVARSKLPSDVPSEKADQLYNACKDISGTGCEKGHNLFKCFLANKQFHLLPSN</sequence>
<protein>
    <submittedName>
        <fullName evidence="6">Uncharacterized protein</fullName>
    </submittedName>
</protein>
<evidence type="ECO:0000256" key="5">
    <source>
        <dbReference type="SAM" id="SignalP"/>
    </source>
</evidence>
<dbReference type="Proteomes" id="UP001430953">
    <property type="component" value="Unassembled WGS sequence"/>
</dbReference>
<keyword evidence="4 5" id="KW-0732">Signal</keyword>
<organism evidence="6 7">
    <name type="scientific">Cardiocondyla obscurior</name>
    <dbReference type="NCBI Taxonomy" id="286306"/>
    <lineage>
        <taxon>Eukaryota</taxon>
        <taxon>Metazoa</taxon>
        <taxon>Ecdysozoa</taxon>
        <taxon>Arthropoda</taxon>
        <taxon>Hexapoda</taxon>
        <taxon>Insecta</taxon>
        <taxon>Pterygota</taxon>
        <taxon>Neoptera</taxon>
        <taxon>Endopterygota</taxon>
        <taxon>Hymenoptera</taxon>
        <taxon>Apocrita</taxon>
        <taxon>Aculeata</taxon>
        <taxon>Formicoidea</taxon>
        <taxon>Formicidae</taxon>
        <taxon>Myrmicinae</taxon>
        <taxon>Cardiocondyla</taxon>
    </lineage>
</organism>
<name>A0AAW2FGY0_9HYME</name>
<evidence type="ECO:0000313" key="6">
    <source>
        <dbReference type="EMBL" id="KAL0114708.1"/>
    </source>
</evidence>
<evidence type="ECO:0000256" key="3">
    <source>
        <dbReference type="ARBA" id="ARBA00022525"/>
    </source>
</evidence>
<dbReference type="InterPro" id="IPR036728">
    <property type="entry name" value="PBP_GOBP_sf"/>
</dbReference>
<dbReference type="FunFam" id="1.10.238.20:FF:000001">
    <property type="entry name" value="General odorant-binding protein lush"/>
    <property type="match status" value="1"/>
</dbReference>
<dbReference type="EMBL" id="JADYXP020000011">
    <property type="protein sequence ID" value="KAL0114708.1"/>
    <property type="molecule type" value="Genomic_DNA"/>
</dbReference>
<gene>
    <name evidence="6" type="ORF">PUN28_011782</name>
</gene>
<comment type="subcellular location">
    <subcellularLocation>
        <location evidence="1">Secreted</location>
    </subcellularLocation>
</comment>
<keyword evidence="3" id="KW-0964">Secreted</keyword>
<dbReference type="PANTHER" id="PTHR11857">
    <property type="entry name" value="ODORANT BINDING PROTEIN-RELATED"/>
    <property type="match status" value="1"/>
</dbReference>
<dbReference type="GO" id="GO:0005615">
    <property type="term" value="C:extracellular space"/>
    <property type="evidence" value="ECO:0007669"/>
    <property type="project" value="TreeGrafter"/>
</dbReference>
<dbReference type="GO" id="GO:0005549">
    <property type="term" value="F:odorant binding"/>
    <property type="evidence" value="ECO:0007669"/>
    <property type="project" value="InterPro"/>
</dbReference>
<accession>A0AAW2FGY0</accession>
<dbReference type="Gene3D" id="1.10.238.20">
    <property type="entry name" value="Pheromone/general odorant binding protein domain"/>
    <property type="match status" value="1"/>
</dbReference>